<evidence type="ECO:0000313" key="9">
    <source>
        <dbReference type="EMBL" id="KAB7791009.1"/>
    </source>
</evidence>
<feature type="transmembrane region" description="Helical" evidence="7">
    <location>
        <begin position="356"/>
        <end position="373"/>
    </location>
</feature>
<feature type="transmembrane region" description="Helical" evidence="7">
    <location>
        <begin position="514"/>
        <end position="537"/>
    </location>
</feature>
<feature type="region of interest" description="Disordered" evidence="6">
    <location>
        <begin position="598"/>
        <end position="621"/>
    </location>
</feature>
<feature type="transmembrane region" description="Helical" evidence="7">
    <location>
        <begin position="325"/>
        <end position="344"/>
    </location>
</feature>
<evidence type="ECO:0000256" key="2">
    <source>
        <dbReference type="ARBA" id="ARBA00022475"/>
    </source>
</evidence>
<evidence type="ECO:0000259" key="8">
    <source>
        <dbReference type="Pfam" id="PF03772"/>
    </source>
</evidence>
<keyword evidence="10" id="KW-1185">Reference proteome</keyword>
<keyword evidence="2" id="KW-1003">Cell membrane</keyword>
<comment type="subcellular location">
    <subcellularLocation>
        <location evidence="1">Cell membrane</location>
        <topology evidence="1">Multi-pass membrane protein</topology>
    </subcellularLocation>
</comment>
<dbReference type="EMBL" id="WBVT01000005">
    <property type="protein sequence ID" value="KAB7791009.1"/>
    <property type="molecule type" value="Genomic_DNA"/>
</dbReference>
<feature type="transmembrane region" description="Helical" evidence="7">
    <location>
        <begin position="73"/>
        <end position="96"/>
    </location>
</feature>
<evidence type="ECO:0000256" key="4">
    <source>
        <dbReference type="ARBA" id="ARBA00022989"/>
    </source>
</evidence>
<dbReference type="GO" id="GO:0005886">
    <property type="term" value="C:plasma membrane"/>
    <property type="evidence" value="ECO:0007669"/>
    <property type="project" value="UniProtKB-SubCell"/>
</dbReference>
<evidence type="ECO:0000256" key="5">
    <source>
        <dbReference type="ARBA" id="ARBA00023136"/>
    </source>
</evidence>
<organism evidence="9 10">
    <name type="scientific">Bifidobacterium leontopitheci</name>
    <dbReference type="NCBI Taxonomy" id="2650774"/>
    <lineage>
        <taxon>Bacteria</taxon>
        <taxon>Bacillati</taxon>
        <taxon>Actinomycetota</taxon>
        <taxon>Actinomycetes</taxon>
        <taxon>Bifidobacteriales</taxon>
        <taxon>Bifidobacteriaceae</taxon>
        <taxon>Bifidobacterium</taxon>
    </lineage>
</organism>
<keyword evidence="3 7" id="KW-0812">Transmembrane</keyword>
<dbReference type="Pfam" id="PF03772">
    <property type="entry name" value="Competence"/>
    <property type="match status" value="1"/>
</dbReference>
<dbReference type="AlphaFoldDB" id="A0A6I1GNP2"/>
<dbReference type="InterPro" id="IPR052159">
    <property type="entry name" value="Competence_DNA_uptake"/>
</dbReference>
<dbReference type="NCBIfam" id="TIGR00360">
    <property type="entry name" value="ComEC_N-term"/>
    <property type="match status" value="1"/>
</dbReference>
<dbReference type="PANTHER" id="PTHR30619">
    <property type="entry name" value="DNA INTERNALIZATION/COMPETENCE PROTEIN COMEC/REC2"/>
    <property type="match status" value="1"/>
</dbReference>
<feature type="transmembrane region" description="Helical" evidence="7">
    <location>
        <begin position="543"/>
        <end position="569"/>
    </location>
</feature>
<sequence length="644" mass="68115">MGARVRVTCVRGMRRSDVHAIAMRMRPDGSREQGSRDFRMMPVALMVWAASLGAHGVWTMMMDIGERRPPAGGSALCDVIVPVMLAAAATAALYVLSRRAPGMATVTVSAMLLAAIAALAADTAQWQDAAVTLARQGSGHEVTVHARVTTPMMASSVRGHDCQADAVARTIRYATSNQNGRASIVVRSAAPVRLFASDGGCTALLQGATVNVTGELSQARYGGVPLWLAADDNGIAVERRQGLLRRTVHAMQQAFFMVTERLDDQGRILVPGLTLGMLGHEHVPANDGTVSDGTVSYGTVDAGASPEPVDDHYARNVEQRFKRSGIMHLMAVSGGHFALIAGMVRRLCARLLLPRRIVSCLMAVSQLGLSMLMVPSDSVLRALVMGLIGACAMFVGRRGQSVSALCWTVTLVLLADPAMARSYGFALSCAAVLGITLFSKPITQWLEGLLPGVIAEPLAMTASAQSLTLPIQVLMEPELPLASIPANLLVSPFVDVATLAGLAALLTSTVDGRLGLVFAWLSGCGTRAMDAVAAWLSSGRYAVVPWAGGVGGAALMLAAETMFAALTIAGTRLIRRRGMTHTARSGCTDIIASATGRPHDGAGHAADATTNGHNRLPGTPYRPRRRDRITLWIGETRRMFDKEE</sequence>
<keyword evidence="5 7" id="KW-0472">Membrane</keyword>
<evidence type="ECO:0000313" key="10">
    <source>
        <dbReference type="Proteomes" id="UP000441772"/>
    </source>
</evidence>
<feature type="transmembrane region" description="Helical" evidence="7">
    <location>
        <begin position="379"/>
        <end position="396"/>
    </location>
</feature>
<protein>
    <submittedName>
        <fullName evidence="9">Competence protein</fullName>
    </submittedName>
</protein>
<proteinExistence type="predicted"/>
<feature type="transmembrane region" description="Helical" evidence="7">
    <location>
        <begin position="423"/>
        <end position="442"/>
    </location>
</feature>
<feature type="transmembrane region" description="Helical" evidence="7">
    <location>
        <begin position="103"/>
        <end position="121"/>
    </location>
</feature>
<evidence type="ECO:0000256" key="6">
    <source>
        <dbReference type="SAM" id="MobiDB-lite"/>
    </source>
</evidence>
<accession>A0A6I1GNP2</accession>
<comment type="caution">
    <text evidence="9">The sequence shown here is derived from an EMBL/GenBank/DDBJ whole genome shotgun (WGS) entry which is preliminary data.</text>
</comment>
<feature type="transmembrane region" description="Helical" evidence="7">
    <location>
        <begin position="40"/>
        <end position="61"/>
    </location>
</feature>
<evidence type="ECO:0000256" key="3">
    <source>
        <dbReference type="ARBA" id="ARBA00022692"/>
    </source>
</evidence>
<evidence type="ECO:0000256" key="1">
    <source>
        <dbReference type="ARBA" id="ARBA00004651"/>
    </source>
</evidence>
<evidence type="ECO:0000256" key="7">
    <source>
        <dbReference type="SAM" id="Phobius"/>
    </source>
</evidence>
<name>A0A6I1GNP2_9BIFI</name>
<dbReference type="InterPro" id="IPR004477">
    <property type="entry name" value="ComEC_N"/>
</dbReference>
<dbReference type="Proteomes" id="UP000441772">
    <property type="component" value="Unassembled WGS sequence"/>
</dbReference>
<feature type="domain" description="ComEC/Rec2-related protein" evidence="8">
    <location>
        <begin position="314"/>
        <end position="563"/>
    </location>
</feature>
<reference evidence="9 10" key="1">
    <citation type="submission" date="2019-09" db="EMBL/GenBank/DDBJ databases">
        <title>Characterization of the phylogenetic diversity of two novel species belonging to the genus Bifidobacterium: Bifidobacterium cebidarum sp. nov. and Bifidobacterium leontopitheci sp. nov.</title>
        <authorList>
            <person name="Lugli G.A."/>
            <person name="Duranti S."/>
            <person name="Milani C."/>
            <person name="Turroni F."/>
            <person name="Ventura M."/>
        </authorList>
    </citation>
    <scope>NUCLEOTIDE SEQUENCE [LARGE SCALE GENOMIC DNA]</scope>
    <source>
        <strain evidence="9 10">LMG 31471</strain>
    </source>
</reference>
<gene>
    <name evidence="9" type="ORF">F7D09_0555</name>
</gene>
<feature type="transmembrane region" description="Helical" evidence="7">
    <location>
        <begin position="484"/>
        <end position="507"/>
    </location>
</feature>
<keyword evidence="4 7" id="KW-1133">Transmembrane helix</keyword>
<dbReference type="PANTHER" id="PTHR30619:SF7">
    <property type="entry name" value="BETA-LACTAMASE DOMAIN PROTEIN"/>
    <property type="match status" value="1"/>
</dbReference>